<gene>
    <name evidence="1" type="ORF">Pyn_37995</name>
</gene>
<sequence length="533" mass="60515">MDHANETDVKFNNKRTRGVTKKPQIAKNRSRGIKEIVQYNKKGQPHGKEHTDLESTLGMLARTTVPITYNDWREVPEDFKHKMWDYVEKDELGSSDDDELDRSELWKRARQMTNGLFDPATQAIVDKIDELTKQSKLGLLDKIIGDQDILTQSLGTPEHCGRVRGVGKFVTPTNYFHTPQAPVDWNKREKIYCQRLAALEETVKALSQQQPPTPHSDVSSNNVRNKVVYNAQVKETFAAAVEKKVDKDQTCQLALVSKDNVVATGTILESGTPNVLVVIEVVLDPDALLPFQIDECLVNVKDGVGHHVLWPKEFVLHTVPKGEKGKADIEKVPLSHKDEKTLKKGPNKVEKTPFTNNSLLEIQKTLPKIRTTLPKILKTSPNIKQTSPKMESSKPIQTPITNVKRPLKNPDSIEVFMKFAMRGVTKDSTFQVNFDDDTFGYHFYIFLMKEDLTCLTSMLELTVSCIILYMRQLYDHMKDEGLLQMFGFINPAIVSLAGNLNNQRKRDERSRNVADRLVKAKKNQLIIMPYNPA</sequence>
<dbReference type="STRING" id="2094558.A0A314Z1L3"/>
<dbReference type="EMBL" id="PJQY01000340">
    <property type="protein sequence ID" value="PQQ12620.1"/>
    <property type="molecule type" value="Genomic_DNA"/>
</dbReference>
<dbReference type="PANTHER" id="PTHR33018:SF31">
    <property type="entry name" value="TRANSPOSASE, PTTA_EN_SPM, PLANT"/>
    <property type="match status" value="1"/>
</dbReference>
<dbReference type="AlphaFoldDB" id="A0A314Z1L3"/>
<organism evidence="1 2">
    <name type="scientific">Prunus yedoensis var. nudiflora</name>
    <dbReference type="NCBI Taxonomy" id="2094558"/>
    <lineage>
        <taxon>Eukaryota</taxon>
        <taxon>Viridiplantae</taxon>
        <taxon>Streptophyta</taxon>
        <taxon>Embryophyta</taxon>
        <taxon>Tracheophyta</taxon>
        <taxon>Spermatophyta</taxon>
        <taxon>Magnoliopsida</taxon>
        <taxon>eudicotyledons</taxon>
        <taxon>Gunneridae</taxon>
        <taxon>Pentapetalae</taxon>
        <taxon>rosids</taxon>
        <taxon>fabids</taxon>
        <taxon>Rosales</taxon>
        <taxon>Rosaceae</taxon>
        <taxon>Amygdaloideae</taxon>
        <taxon>Amygdaleae</taxon>
        <taxon>Prunus</taxon>
    </lineage>
</organism>
<evidence type="ECO:0000313" key="1">
    <source>
        <dbReference type="EMBL" id="PQQ12620.1"/>
    </source>
</evidence>
<evidence type="ECO:0008006" key="3">
    <source>
        <dbReference type="Google" id="ProtNLM"/>
    </source>
</evidence>
<evidence type="ECO:0000313" key="2">
    <source>
        <dbReference type="Proteomes" id="UP000250321"/>
    </source>
</evidence>
<accession>A0A314Z1L3</accession>
<dbReference type="OrthoDB" id="1869436at2759"/>
<protein>
    <recommendedName>
        <fullName evidence="3">Transposase Tnp1/En/Spm-like domain-containing protein</fullName>
    </recommendedName>
</protein>
<name>A0A314Z1L3_PRUYE</name>
<reference evidence="1 2" key="1">
    <citation type="submission" date="2018-02" db="EMBL/GenBank/DDBJ databases">
        <title>Draft genome of wild Prunus yedoensis var. nudiflora.</title>
        <authorList>
            <person name="Baek S."/>
            <person name="Kim J.-H."/>
            <person name="Choi K."/>
            <person name="Kim G.-B."/>
            <person name="Cho A."/>
            <person name="Jang H."/>
            <person name="Shin C.-H."/>
            <person name="Yu H.-J."/>
            <person name="Mun J.-H."/>
        </authorList>
    </citation>
    <scope>NUCLEOTIDE SEQUENCE [LARGE SCALE GENOMIC DNA]</scope>
    <source>
        <strain evidence="2">cv. Jeju island</strain>
        <tissue evidence="1">Leaf</tissue>
    </source>
</reference>
<proteinExistence type="predicted"/>
<keyword evidence="2" id="KW-1185">Reference proteome</keyword>
<dbReference type="PANTHER" id="PTHR33018">
    <property type="entry name" value="OS10G0338966 PROTEIN-RELATED"/>
    <property type="match status" value="1"/>
</dbReference>
<dbReference type="Proteomes" id="UP000250321">
    <property type="component" value="Unassembled WGS sequence"/>
</dbReference>
<comment type="caution">
    <text evidence="1">The sequence shown here is derived from an EMBL/GenBank/DDBJ whole genome shotgun (WGS) entry which is preliminary data.</text>
</comment>